<dbReference type="Proteomes" id="UP000035054">
    <property type="component" value="Unassembled WGS sequence"/>
</dbReference>
<dbReference type="PRINTS" id="PR00420">
    <property type="entry name" value="RNGMNOXGNASE"/>
</dbReference>
<dbReference type="PANTHER" id="PTHR39757:SF5">
    <property type="entry name" value="OS02G0190600 PROTEIN"/>
    <property type="match status" value="1"/>
</dbReference>
<dbReference type="InterPro" id="IPR010108">
    <property type="entry name" value="Lycopene_cyclase_b/e"/>
</dbReference>
<accession>A0A6N3X284</accession>
<dbReference type="SUPFAM" id="SSF51905">
    <property type="entry name" value="FAD/NAD(P)-binding domain"/>
    <property type="match status" value="1"/>
</dbReference>
<dbReference type="NCBIfam" id="NF045687">
    <property type="entry name" value="LycopCycCtrL"/>
    <property type="match status" value="1"/>
</dbReference>
<dbReference type="Pfam" id="PF05834">
    <property type="entry name" value="Lycopene_cycl"/>
    <property type="match status" value="1"/>
</dbReference>
<name>A0A6N3X284_9SYNE</name>
<evidence type="ECO:0000256" key="3">
    <source>
        <dbReference type="ARBA" id="ARBA00023027"/>
    </source>
</evidence>
<keyword evidence="3" id="KW-0520">NAD</keyword>
<comment type="caution">
    <text evidence="4">The sequence shown here is derived from an EMBL/GenBank/DDBJ whole genome shotgun (WGS) entry which is preliminary data.</text>
</comment>
<keyword evidence="2" id="KW-0125">Carotenoid biosynthesis</keyword>
<dbReference type="Gene3D" id="3.50.50.60">
    <property type="entry name" value="FAD/NAD(P)-binding domain"/>
    <property type="match status" value="1"/>
</dbReference>
<proteinExistence type="inferred from homology"/>
<evidence type="ECO:0000256" key="2">
    <source>
        <dbReference type="ARBA" id="ARBA00022746"/>
    </source>
</evidence>
<dbReference type="GO" id="GO:0016705">
    <property type="term" value="F:oxidoreductase activity, acting on paired donors, with incorporation or reduction of molecular oxygen"/>
    <property type="evidence" value="ECO:0007669"/>
    <property type="project" value="InterPro"/>
</dbReference>
<comment type="similarity">
    <text evidence="1">Belongs to the lycopene cyclase family.</text>
</comment>
<reference evidence="4 5" key="1">
    <citation type="submission" date="2015-01" db="EMBL/GenBank/DDBJ databases">
        <title>Lifestyle Evolution in Cyanobacterial Symbionts of Sponges.</title>
        <authorList>
            <person name="Burgsdorf I."/>
            <person name="Slaby B.M."/>
            <person name="Handley K.M."/>
            <person name="Haber M."/>
            <person name="Blom J."/>
            <person name="Marshall C.W."/>
            <person name="Gilbert J.A."/>
            <person name="Hentschel U."/>
            <person name="Steindler L."/>
        </authorList>
    </citation>
    <scope>NUCLEOTIDE SEQUENCE [LARGE SCALE GENOMIC DNA]</scope>
    <source>
        <strain evidence="4">142</strain>
    </source>
</reference>
<dbReference type="PANTHER" id="PTHR39757">
    <property type="match status" value="1"/>
</dbReference>
<dbReference type="GO" id="GO:0016117">
    <property type="term" value="P:carotenoid biosynthetic process"/>
    <property type="evidence" value="ECO:0007669"/>
    <property type="project" value="UniProtKB-KW"/>
</dbReference>
<organism evidence="4 5">
    <name type="scientific">Candidatus Synechococcus spongiarum 142</name>
    <dbReference type="NCBI Taxonomy" id="1608213"/>
    <lineage>
        <taxon>Bacteria</taxon>
        <taxon>Bacillati</taxon>
        <taxon>Cyanobacteriota</taxon>
        <taxon>Cyanophyceae</taxon>
        <taxon>Synechococcales</taxon>
        <taxon>Synechococcaceae</taxon>
        <taxon>Synechococcus</taxon>
    </lineage>
</organism>
<dbReference type="NCBIfam" id="TIGR01790">
    <property type="entry name" value="carotene-cycl"/>
    <property type="match status" value="1"/>
</dbReference>
<gene>
    <name evidence="4" type="ORF">TH68_10675</name>
</gene>
<dbReference type="InterPro" id="IPR036188">
    <property type="entry name" value="FAD/NAD-bd_sf"/>
</dbReference>
<evidence type="ECO:0000256" key="1">
    <source>
        <dbReference type="ARBA" id="ARBA00006599"/>
    </source>
</evidence>
<sequence length="419" mass="46324">MGPSLAAEASCCDVLVVGAGPAALSMAAALARHHLAVVLLAAQDPWRPWPNTYGIWGHELDELGLGFLLAHRWQHVSSVFLGKQLDHGLDYGLIDNNGLQGYWRQLCIQHGVHVQRDAAVAIQHHQDHSDVHGASGQCYRAQLVVDATGHQPVFVQRPRCVAVAQQAAYGVVGRFSTPPIQPGSFVLMDYRNSHLSPEEQQEPPTFLYAMDLGNGSYFVEETSLAATPPLPFSLLKHRLEQRLSWQGCCVEQVQEVEQCLFPMNLPLPNRQQRVVGFGGAATMVHPASGYMLGALLRRGPGLAAAIAQGLHEGHRGAALSRVAWGNLWSDDLVRRHGIYRFGLEKLMCFSSNDLQTFFHTFFHLPQPLWRGFLTNTLPLASLTGAMMHLLATAPWTIRRHLLWPQGRELNLLLTGLLLR</sequence>
<dbReference type="InterPro" id="IPR054896">
    <property type="entry name" value="LycopCyc"/>
</dbReference>
<dbReference type="GO" id="GO:0016860">
    <property type="term" value="F:intramolecular oxidoreductase activity"/>
    <property type="evidence" value="ECO:0007669"/>
    <property type="project" value="UniProtKB-ARBA"/>
</dbReference>
<dbReference type="AlphaFoldDB" id="A0A6N3X284"/>
<protein>
    <submittedName>
        <fullName evidence="4">Lycopene cyclase</fullName>
    </submittedName>
</protein>
<dbReference type="EMBL" id="JXUO01000317">
    <property type="protein sequence ID" value="KKZ10495.1"/>
    <property type="molecule type" value="Genomic_DNA"/>
</dbReference>
<evidence type="ECO:0000313" key="5">
    <source>
        <dbReference type="Proteomes" id="UP000035054"/>
    </source>
</evidence>
<evidence type="ECO:0000313" key="4">
    <source>
        <dbReference type="EMBL" id="KKZ10495.1"/>
    </source>
</evidence>